<organism evidence="1 2">
    <name type="scientific">Sphingomonas paeninsulae</name>
    <dbReference type="NCBI Taxonomy" id="2319844"/>
    <lineage>
        <taxon>Bacteria</taxon>
        <taxon>Pseudomonadati</taxon>
        <taxon>Pseudomonadota</taxon>
        <taxon>Alphaproteobacteria</taxon>
        <taxon>Sphingomonadales</taxon>
        <taxon>Sphingomonadaceae</taxon>
        <taxon>Sphingomonas</taxon>
    </lineage>
</organism>
<dbReference type="AlphaFoldDB" id="A0A494TG96"/>
<accession>A0A494TG96</accession>
<reference evidence="1 2" key="1">
    <citation type="submission" date="2018-09" db="EMBL/GenBank/DDBJ databases">
        <title>Sphingomonas peninsula sp. nov., isolated from fildes peninsula, Antarctic soil.</title>
        <authorList>
            <person name="Yingchao G."/>
        </authorList>
    </citation>
    <scope>NUCLEOTIDE SEQUENCE [LARGE SCALE GENOMIC DNA]</scope>
    <source>
        <strain evidence="1 2">YZ-8</strain>
        <plasmid evidence="1 2">unnamed1</plasmid>
    </source>
</reference>
<dbReference type="KEGG" id="spha:D3Y57_01820"/>
<dbReference type="EMBL" id="CP032828">
    <property type="protein sequence ID" value="AYJ84841.1"/>
    <property type="molecule type" value="Genomic_DNA"/>
</dbReference>
<name>A0A494TG96_SPHPE</name>
<keyword evidence="1" id="KW-0614">Plasmid</keyword>
<evidence type="ECO:0000313" key="2">
    <source>
        <dbReference type="Proteomes" id="UP000276254"/>
    </source>
</evidence>
<proteinExistence type="predicted"/>
<keyword evidence="2" id="KW-1185">Reference proteome</keyword>
<gene>
    <name evidence="1" type="ORF">D3Y57_01820</name>
</gene>
<geneLocation type="plasmid" evidence="1">
    <name>unnamed1</name>
</geneLocation>
<dbReference type="Proteomes" id="UP000276254">
    <property type="component" value="Plasmid unnamed1"/>
</dbReference>
<dbReference type="OrthoDB" id="7193356at2"/>
<sequence>MADRVSVSCRIGGDLAENQRRKIVDVIVDQGLSLEWDGPDFDFTQFPDDGPLTLFAHEVAWGRLDDLEGFCIEHGLPFVRWAGGYPGQFGPERAVFTGSGDVTLYAADEEEFTVITRNTAERLGSYHAILAHFAAADFQVPHFRFVP</sequence>
<evidence type="ECO:0000313" key="1">
    <source>
        <dbReference type="EMBL" id="AYJ84841.1"/>
    </source>
</evidence>
<protein>
    <submittedName>
        <fullName evidence="1">Uncharacterized protein</fullName>
    </submittedName>
</protein>